<dbReference type="EnsemblMetazoa" id="AMAM021531-RA">
    <property type="protein sequence ID" value="AMAM021531-PA"/>
    <property type="gene ID" value="AMAM021531"/>
</dbReference>
<evidence type="ECO:0000259" key="10">
    <source>
        <dbReference type="PROSITE" id="PS50929"/>
    </source>
</evidence>
<evidence type="ECO:0000256" key="4">
    <source>
        <dbReference type="ARBA" id="ARBA00022737"/>
    </source>
</evidence>
<evidence type="ECO:0000256" key="1">
    <source>
        <dbReference type="ARBA" id="ARBA00004127"/>
    </source>
</evidence>
<reference evidence="12" key="1">
    <citation type="submission" date="2013-09" db="EMBL/GenBank/DDBJ databases">
        <title>The Genome Sequence of Anopheles maculatus species B.</title>
        <authorList>
            <consortium name="The Broad Institute Genomics Platform"/>
            <person name="Neafsey D.E."/>
            <person name="Besansky N."/>
            <person name="Howell P."/>
            <person name="Walton C."/>
            <person name="Young S.K."/>
            <person name="Zeng Q."/>
            <person name="Gargeya S."/>
            <person name="Fitzgerald M."/>
            <person name="Haas B."/>
            <person name="Abouelleil A."/>
            <person name="Allen A.W."/>
            <person name="Alvarado L."/>
            <person name="Arachchi H.M."/>
            <person name="Berlin A.M."/>
            <person name="Chapman S.B."/>
            <person name="Gainer-Dewar J."/>
            <person name="Goldberg J."/>
            <person name="Griggs A."/>
            <person name="Gujja S."/>
            <person name="Hansen M."/>
            <person name="Howarth C."/>
            <person name="Imamovic A."/>
            <person name="Ireland A."/>
            <person name="Larimer J."/>
            <person name="McCowan C."/>
            <person name="Murphy C."/>
            <person name="Pearson M."/>
            <person name="Poon T.W."/>
            <person name="Priest M."/>
            <person name="Roberts A."/>
            <person name="Saif S."/>
            <person name="Shea T."/>
            <person name="Sisk P."/>
            <person name="Sykes S."/>
            <person name="Wortman J."/>
            <person name="Nusbaum C."/>
            <person name="Birren B."/>
        </authorList>
    </citation>
    <scope>NUCLEOTIDE SEQUENCE [LARGE SCALE GENOMIC DNA]</scope>
    <source>
        <strain evidence="12">maculatus3</strain>
    </source>
</reference>
<protein>
    <recommendedName>
        <fullName evidence="10">ABC transmembrane type-1 domain-containing protein</fullName>
    </recommendedName>
</protein>
<dbReference type="GO" id="GO:0005524">
    <property type="term" value="F:ATP binding"/>
    <property type="evidence" value="ECO:0007669"/>
    <property type="project" value="UniProtKB-KW"/>
</dbReference>
<keyword evidence="7 9" id="KW-1133">Transmembrane helix</keyword>
<keyword evidence="5" id="KW-0547">Nucleotide-binding</keyword>
<keyword evidence="12" id="KW-1185">Reference proteome</keyword>
<evidence type="ECO:0000313" key="11">
    <source>
        <dbReference type="EnsemblMetazoa" id="AMAM021531-PA"/>
    </source>
</evidence>
<evidence type="ECO:0000256" key="8">
    <source>
        <dbReference type="ARBA" id="ARBA00023136"/>
    </source>
</evidence>
<feature type="domain" description="ABC transmembrane type-1" evidence="10">
    <location>
        <begin position="71"/>
        <end position="252"/>
    </location>
</feature>
<dbReference type="PROSITE" id="PS50929">
    <property type="entry name" value="ABC_TM1F"/>
    <property type="match status" value="1"/>
</dbReference>
<keyword evidence="2" id="KW-0813">Transport</keyword>
<proteinExistence type="predicted"/>
<dbReference type="AlphaFoldDB" id="A0A182T836"/>
<sequence>MDFFDTTPIGRILQRFSKDVDVLDVRLPGLLLDWIICAIEFGTLRAAKRMHAALLQTVMRLPLAFFDITPTGRILGRFSKDVDIMDSTLPDTVISLTYCFYEVTLSFLSFFCDLSPQLGTWRAAKHLHATLLQAVLRLPIGFFDITPTGRILGRFSKDVDILDNTLPITVSELNYCFFEVVATLVVICISTPIFAAVIVPIGILYYAVQRFYVATSRQLKRLESVSRSPIYSHFGETIQGVQTIRAYSVQDR</sequence>
<name>A0A182T836_9DIPT</name>
<dbReference type="InterPro" id="IPR011527">
    <property type="entry name" value="ABC1_TM_dom"/>
</dbReference>
<dbReference type="InterPro" id="IPR036640">
    <property type="entry name" value="ABC1_TM_sf"/>
</dbReference>
<dbReference type="GO" id="GO:0016020">
    <property type="term" value="C:membrane"/>
    <property type="evidence" value="ECO:0007669"/>
    <property type="project" value="InterPro"/>
</dbReference>
<keyword evidence="6" id="KW-0067">ATP-binding</keyword>
<evidence type="ECO:0000256" key="9">
    <source>
        <dbReference type="SAM" id="Phobius"/>
    </source>
</evidence>
<keyword evidence="8 9" id="KW-0472">Membrane</keyword>
<dbReference type="Pfam" id="PF00664">
    <property type="entry name" value="ABC_membrane"/>
    <property type="match status" value="2"/>
</dbReference>
<feature type="transmembrane region" description="Helical" evidence="9">
    <location>
        <begin position="180"/>
        <end position="208"/>
    </location>
</feature>
<dbReference type="Gene3D" id="1.20.1560.10">
    <property type="entry name" value="ABC transporter type 1, transmembrane domain"/>
    <property type="match status" value="3"/>
</dbReference>
<dbReference type="InterPro" id="IPR050173">
    <property type="entry name" value="ABC_transporter_C-like"/>
</dbReference>
<dbReference type="Proteomes" id="UP000075901">
    <property type="component" value="Unassembled WGS sequence"/>
</dbReference>
<dbReference type="PANTHER" id="PTHR24223:SF443">
    <property type="entry name" value="MULTIDRUG-RESISTANCE LIKE PROTEIN 1, ISOFORM I"/>
    <property type="match status" value="1"/>
</dbReference>
<dbReference type="GO" id="GO:0140359">
    <property type="term" value="F:ABC-type transporter activity"/>
    <property type="evidence" value="ECO:0007669"/>
    <property type="project" value="InterPro"/>
</dbReference>
<reference evidence="11" key="2">
    <citation type="submission" date="2020-05" db="UniProtKB">
        <authorList>
            <consortium name="EnsemblMetazoa"/>
        </authorList>
    </citation>
    <scope>IDENTIFICATION</scope>
    <source>
        <strain evidence="11">maculatus3</strain>
    </source>
</reference>
<keyword evidence="4" id="KW-0677">Repeat</keyword>
<evidence type="ECO:0000256" key="3">
    <source>
        <dbReference type="ARBA" id="ARBA00022692"/>
    </source>
</evidence>
<evidence type="ECO:0000256" key="5">
    <source>
        <dbReference type="ARBA" id="ARBA00022741"/>
    </source>
</evidence>
<comment type="subcellular location">
    <subcellularLocation>
        <location evidence="1">Endomembrane system</location>
        <topology evidence="1">Multi-pass membrane protein</topology>
    </subcellularLocation>
</comment>
<dbReference type="PANTHER" id="PTHR24223">
    <property type="entry name" value="ATP-BINDING CASSETTE SUB-FAMILY C"/>
    <property type="match status" value="1"/>
</dbReference>
<evidence type="ECO:0000256" key="7">
    <source>
        <dbReference type="ARBA" id="ARBA00022989"/>
    </source>
</evidence>
<organism evidence="11 12">
    <name type="scientific">Anopheles maculatus</name>
    <dbReference type="NCBI Taxonomy" id="74869"/>
    <lineage>
        <taxon>Eukaryota</taxon>
        <taxon>Metazoa</taxon>
        <taxon>Ecdysozoa</taxon>
        <taxon>Arthropoda</taxon>
        <taxon>Hexapoda</taxon>
        <taxon>Insecta</taxon>
        <taxon>Pterygota</taxon>
        <taxon>Neoptera</taxon>
        <taxon>Endopterygota</taxon>
        <taxon>Diptera</taxon>
        <taxon>Nematocera</taxon>
        <taxon>Culicoidea</taxon>
        <taxon>Culicidae</taxon>
        <taxon>Anophelinae</taxon>
        <taxon>Anopheles</taxon>
        <taxon>Anopheles maculatus group</taxon>
    </lineage>
</organism>
<accession>A0A182T836</accession>
<evidence type="ECO:0000256" key="6">
    <source>
        <dbReference type="ARBA" id="ARBA00022840"/>
    </source>
</evidence>
<evidence type="ECO:0000256" key="2">
    <source>
        <dbReference type="ARBA" id="ARBA00022448"/>
    </source>
</evidence>
<evidence type="ECO:0000313" key="12">
    <source>
        <dbReference type="Proteomes" id="UP000075901"/>
    </source>
</evidence>
<keyword evidence="3 9" id="KW-0812">Transmembrane</keyword>
<dbReference type="SUPFAM" id="SSF90123">
    <property type="entry name" value="ABC transporter transmembrane region"/>
    <property type="match status" value="3"/>
</dbReference>
<dbReference type="VEuPathDB" id="VectorBase:AMAM021531"/>